<dbReference type="CDD" id="cd07729">
    <property type="entry name" value="AHL_lactonase_MBL-fold"/>
    <property type="match status" value="1"/>
</dbReference>
<evidence type="ECO:0000256" key="3">
    <source>
        <dbReference type="ARBA" id="ARBA00022723"/>
    </source>
</evidence>
<evidence type="ECO:0000256" key="1">
    <source>
        <dbReference type="ARBA" id="ARBA00001947"/>
    </source>
</evidence>
<dbReference type="PANTHER" id="PTHR42978:SF7">
    <property type="entry name" value="METALLO-HYDROLASE RV2300C-RELATED"/>
    <property type="match status" value="1"/>
</dbReference>
<dbReference type="Proteomes" id="UP001596496">
    <property type="component" value="Unassembled WGS sequence"/>
</dbReference>
<evidence type="ECO:0000259" key="6">
    <source>
        <dbReference type="SMART" id="SM00849"/>
    </source>
</evidence>
<keyword evidence="8" id="KW-1185">Reference proteome</keyword>
<dbReference type="Pfam" id="PF00753">
    <property type="entry name" value="Lactamase_B"/>
    <property type="match status" value="1"/>
</dbReference>
<accession>A0ABW2NXG3</accession>
<evidence type="ECO:0000313" key="7">
    <source>
        <dbReference type="EMBL" id="MFC7381819.1"/>
    </source>
</evidence>
<keyword evidence="4" id="KW-0378">Hydrolase</keyword>
<comment type="similarity">
    <text evidence="2">Belongs to the metallo-beta-lactamase superfamily.</text>
</comment>
<gene>
    <name evidence="7" type="ORF">ACFQSB_06340</name>
</gene>
<dbReference type="InterPro" id="IPR051013">
    <property type="entry name" value="MBL_superfamily_lactonases"/>
</dbReference>
<evidence type="ECO:0000256" key="4">
    <source>
        <dbReference type="ARBA" id="ARBA00022801"/>
    </source>
</evidence>
<sequence>MRSETKDRVSPVRQVSVVSTGTVSIHPEHVGPTRKPLYWWLFTSRRWTAPRPINVYVIEHENGLVLFDTGQDRASVTDPGYFPGGVTGAVFDKLARFEIRPEETLTARLAAIGYDIADVRVAVLSHLHQDHIGGLPELAGAEIVISREEWRSLGRPLPGPRGLLRSHIDLPGLRWRQVDLGPIDDPETAPFTTGHDLFGDGGLVVLPTPGHTPGSLSLLVRVPGQPPLLMVGDLTYDDHLLHEGQVPGVGSRRHLNESTRAINLLRERHPDLVVLPAHDPGAAARLAPVTRALADRRGSAE</sequence>
<proteinExistence type="inferred from homology"/>
<organism evidence="7 8">
    <name type="scientific">Sphaerisporangium rhizosphaerae</name>
    <dbReference type="NCBI Taxonomy" id="2269375"/>
    <lineage>
        <taxon>Bacteria</taxon>
        <taxon>Bacillati</taxon>
        <taxon>Actinomycetota</taxon>
        <taxon>Actinomycetes</taxon>
        <taxon>Streptosporangiales</taxon>
        <taxon>Streptosporangiaceae</taxon>
        <taxon>Sphaerisporangium</taxon>
    </lineage>
</organism>
<comment type="cofactor">
    <cofactor evidence="1">
        <name>Zn(2+)</name>
        <dbReference type="ChEBI" id="CHEBI:29105"/>
    </cofactor>
</comment>
<evidence type="ECO:0000256" key="2">
    <source>
        <dbReference type="ARBA" id="ARBA00007749"/>
    </source>
</evidence>
<comment type="caution">
    <text evidence="7">The sequence shown here is derived from an EMBL/GenBank/DDBJ whole genome shotgun (WGS) entry which is preliminary data.</text>
</comment>
<dbReference type="EMBL" id="JBHTCG010000003">
    <property type="protein sequence ID" value="MFC7381819.1"/>
    <property type="molecule type" value="Genomic_DNA"/>
</dbReference>
<dbReference type="SMART" id="SM00849">
    <property type="entry name" value="Lactamase_B"/>
    <property type="match status" value="1"/>
</dbReference>
<keyword evidence="3" id="KW-0479">Metal-binding</keyword>
<name>A0ABW2NXG3_9ACTN</name>
<dbReference type="SUPFAM" id="SSF56281">
    <property type="entry name" value="Metallo-hydrolase/oxidoreductase"/>
    <property type="match status" value="1"/>
</dbReference>
<dbReference type="InterPro" id="IPR001279">
    <property type="entry name" value="Metallo-B-lactamas"/>
</dbReference>
<feature type="domain" description="Metallo-beta-lactamase" evidence="6">
    <location>
        <begin position="52"/>
        <end position="278"/>
    </location>
</feature>
<keyword evidence="5" id="KW-0862">Zinc</keyword>
<evidence type="ECO:0000313" key="8">
    <source>
        <dbReference type="Proteomes" id="UP001596496"/>
    </source>
</evidence>
<dbReference type="PANTHER" id="PTHR42978">
    <property type="entry name" value="QUORUM-QUENCHING LACTONASE YTNP-RELATED-RELATED"/>
    <property type="match status" value="1"/>
</dbReference>
<dbReference type="InterPro" id="IPR036866">
    <property type="entry name" value="RibonucZ/Hydroxyglut_hydro"/>
</dbReference>
<evidence type="ECO:0000256" key="5">
    <source>
        <dbReference type="ARBA" id="ARBA00022833"/>
    </source>
</evidence>
<dbReference type="RefSeq" id="WP_380824870.1">
    <property type="nucleotide sequence ID" value="NZ_JBHTCG010000003.1"/>
</dbReference>
<protein>
    <submittedName>
        <fullName evidence="7">N-acyl homoserine lactonase family protein</fullName>
    </submittedName>
</protein>
<dbReference type="Gene3D" id="3.60.15.10">
    <property type="entry name" value="Ribonuclease Z/Hydroxyacylglutathione hydrolase-like"/>
    <property type="match status" value="1"/>
</dbReference>
<reference evidence="8" key="1">
    <citation type="journal article" date="2019" name="Int. J. Syst. Evol. Microbiol.">
        <title>The Global Catalogue of Microorganisms (GCM) 10K type strain sequencing project: providing services to taxonomists for standard genome sequencing and annotation.</title>
        <authorList>
            <consortium name="The Broad Institute Genomics Platform"/>
            <consortium name="The Broad Institute Genome Sequencing Center for Infectious Disease"/>
            <person name="Wu L."/>
            <person name="Ma J."/>
        </authorList>
    </citation>
    <scope>NUCLEOTIDE SEQUENCE [LARGE SCALE GENOMIC DNA]</scope>
    <source>
        <strain evidence="8">CECT 7649</strain>
    </source>
</reference>